<dbReference type="OrthoDB" id="383130at2157"/>
<proteinExistence type="predicted"/>
<dbReference type="KEGG" id="hrr:HZS55_08990"/>
<dbReference type="RefSeq" id="WP_179911349.1">
    <property type="nucleotide sequence ID" value="NZ_CP058910.1"/>
</dbReference>
<evidence type="ECO:0000313" key="2">
    <source>
        <dbReference type="Proteomes" id="UP000509667"/>
    </source>
</evidence>
<name>A0A7D5P4R7_9EURY</name>
<dbReference type="GeneID" id="56077995"/>
<evidence type="ECO:0000313" key="1">
    <source>
        <dbReference type="EMBL" id="QLH77422.1"/>
    </source>
</evidence>
<reference evidence="1 2" key="1">
    <citation type="submission" date="2020-07" db="EMBL/GenBank/DDBJ databases">
        <title>Halosimplex pelagicum sp. nov. and Halosimplex rubrum sp. nov., isolated from salted brown alga Laminaria, and emended description of the genus Halosimplex.</title>
        <authorList>
            <person name="Cui H."/>
        </authorList>
    </citation>
    <scope>NUCLEOTIDE SEQUENCE [LARGE SCALE GENOMIC DNA]</scope>
    <source>
        <strain evidence="1 2">R27</strain>
    </source>
</reference>
<protein>
    <submittedName>
        <fullName evidence="1">Uncharacterized protein</fullName>
    </submittedName>
</protein>
<dbReference type="EMBL" id="CP058910">
    <property type="protein sequence ID" value="QLH77422.1"/>
    <property type="molecule type" value="Genomic_DNA"/>
</dbReference>
<organism evidence="1 2">
    <name type="scientific">Halosimplex rubrum</name>
    <dbReference type="NCBI Taxonomy" id="869889"/>
    <lineage>
        <taxon>Archaea</taxon>
        <taxon>Methanobacteriati</taxon>
        <taxon>Methanobacteriota</taxon>
        <taxon>Stenosarchaea group</taxon>
        <taxon>Halobacteria</taxon>
        <taxon>Halobacteriales</taxon>
        <taxon>Haloarculaceae</taxon>
        <taxon>Halosimplex</taxon>
    </lineage>
</organism>
<accession>A0A7D5P4R7</accession>
<keyword evidence="2" id="KW-1185">Reference proteome</keyword>
<dbReference type="AlphaFoldDB" id="A0A7D5P4R7"/>
<dbReference type="Proteomes" id="UP000509667">
    <property type="component" value="Chromosome"/>
</dbReference>
<gene>
    <name evidence="1" type="ORF">HZS55_08990</name>
</gene>
<sequence>MIDRLRDAYRRWRVRRRRSKLQRAYAKVGEIRHDLGPGFTPTLFAYGQLTNEGLASLVETEDGAELDWYWPEDELDTESRECPDCGEAAPVVVDVQSVGTGNFDAIAGEVHVERNGGYGEGWRLYCHETFEETDSA</sequence>